<keyword evidence="3" id="KW-0963">Cytoplasm</keyword>
<dbReference type="PANTHER" id="PTHR21139">
    <property type="entry name" value="TRIOSEPHOSPHATE ISOMERASE"/>
    <property type="match status" value="1"/>
</dbReference>
<dbReference type="InterPro" id="IPR013785">
    <property type="entry name" value="Aldolase_TIM"/>
</dbReference>
<dbReference type="GO" id="GO:0006094">
    <property type="term" value="P:gluconeogenesis"/>
    <property type="evidence" value="ECO:0007669"/>
    <property type="project" value="UniProtKB-UniPathway"/>
</dbReference>
<protein>
    <recommendedName>
        <fullName evidence="3">Triosephosphate isomerase</fullName>
        <ecNumber evidence="3">5.3.1.1</ecNumber>
    </recommendedName>
</protein>
<comment type="similarity">
    <text evidence="1 3">Belongs to the triosephosphate isomerase family.</text>
</comment>
<dbReference type="PANTHER" id="PTHR21139:SF42">
    <property type="entry name" value="TRIOSEPHOSPHATE ISOMERASE"/>
    <property type="match status" value="1"/>
</dbReference>
<dbReference type="PROSITE" id="PS51440">
    <property type="entry name" value="TIM_2"/>
    <property type="match status" value="1"/>
</dbReference>
<dbReference type="UniPathway" id="UPA00138"/>
<comment type="caution">
    <text evidence="4">The sequence shown here is derived from an EMBL/GenBank/DDBJ whole genome shotgun (WGS) entry which is preliminary data.</text>
</comment>
<dbReference type="Gene3D" id="3.20.20.70">
    <property type="entry name" value="Aldolase class I"/>
    <property type="match status" value="1"/>
</dbReference>
<comment type="subcellular location">
    <subcellularLocation>
        <location evidence="3">Cytoplasm</location>
    </subcellularLocation>
</comment>
<dbReference type="SUPFAM" id="SSF51351">
    <property type="entry name" value="Triosephosphate isomerase (TIM)"/>
    <property type="match status" value="1"/>
</dbReference>
<dbReference type="AlphaFoldDB" id="A0A0D2GPT9"/>
<dbReference type="eggNOG" id="COG0149">
    <property type="taxonomic scope" value="Bacteria"/>
</dbReference>
<name>A0A0D2GPT9_9BACT</name>
<evidence type="ECO:0000256" key="1">
    <source>
        <dbReference type="ARBA" id="ARBA00007422"/>
    </source>
</evidence>
<dbReference type="STRING" id="1306947.J120_00280"/>
<evidence type="ECO:0000313" key="4">
    <source>
        <dbReference type="EMBL" id="KIX85409.1"/>
    </source>
</evidence>
<sequence>MHDSNNKHLYFVIANWKMYTTYRQSIQLFDEYMRAYDYENSNSVSIIVCPPVLALASLANKVVEPILLGSQTCSPFPHGPHTGQIDAPSLQELAIRFCVVGHAEQRREQYVNNDTISEQLRILLKHTISPILCIGESIVEKQADQTFAVLAQQLEPLFSLIEHFRPEVPLIIAYEPLWAIGSSHTPPLEELAIIVETLHDWCTQKAPYASWHILYGGSIDVSRAKTYLPIPHLNGFMIGKISTDVKLFFDIVGTCHTYIKT</sequence>
<organism evidence="4 5">
    <name type="scientific">candidate division TM6 bacterium JCVI TM6SC1</name>
    <dbReference type="NCBI Taxonomy" id="1306947"/>
    <lineage>
        <taxon>Bacteria</taxon>
        <taxon>Candidatus Babelota</taxon>
        <taxon>Vermiphilus</taxon>
    </lineage>
</organism>
<comment type="pathway">
    <text evidence="3">Carbohydrate biosynthesis; gluconeogenesis.</text>
</comment>
<reference evidence="4 5" key="1">
    <citation type="journal article" date="2013" name="Proc. Natl. Acad. Sci. U.S.A.">
        <title>Candidate phylum TM6 genome recovered from a hospital sink biofilm provides genomic insights into this uncultivated phylum.</title>
        <authorList>
            <person name="McLean J.S."/>
            <person name="Lombardo M.J."/>
            <person name="Badger J.H."/>
            <person name="Edlund A."/>
            <person name="Novotny M."/>
            <person name="Yee-Greenbaum J."/>
            <person name="Vyahhi N."/>
            <person name="Hall A.P."/>
            <person name="Yang Y."/>
            <person name="Dupont C.L."/>
            <person name="Ziegler M.G."/>
            <person name="Chitsaz H."/>
            <person name="Allen A.E."/>
            <person name="Yooseph S."/>
            <person name="Tesler G."/>
            <person name="Pevzner P.A."/>
            <person name="Friedman R.M."/>
            <person name="Nealson K.H."/>
            <person name="Venter J.C."/>
            <person name="Lasken R.S."/>
        </authorList>
    </citation>
    <scope>NUCLEOTIDE SEQUENCE [LARGE SCALE GENOMIC DNA]</scope>
    <source>
        <strain evidence="4 5">TM6SC1</strain>
    </source>
</reference>
<evidence type="ECO:0000256" key="2">
    <source>
        <dbReference type="ARBA" id="ARBA00023235"/>
    </source>
</evidence>
<proteinExistence type="inferred from homology"/>
<comment type="subunit">
    <text evidence="3">Homodimer.</text>
</comment>
<dbReference type="InterPro" id="IPR000652">
    <property type="entry name" value="Triosephosphate_isomerase"/>
</dbReference>
<keyword evidence="3" id="KW-0324">Glycolysis</keyword>
<keyword evidence="2 3" id="KW-0413">Isomerase</keyword>
<accession>A0A0D2GPT9</accession>
<dbReference type="EC" id="5.3.1.1" evidence="3"/>
<dbReference type="GO" id="GO:0005829">
    <property type="term" value="C:cytosol"/>
    <property type="evidence" value="ECO:0007669"/>
    <property type="project" value="TreeGrafter"/>
</dbReference>
<dbReference type="UniPathway" id="UPA00109">
    <property type="reaction ID" value="UER00189"/>
</dbReference>
<dbReference type="Pfam" id="PF00121">
    <property type="entry name" value="TIM"/>
    <property type="match status" value="1"/>
</dbReference>
<dbReference type="EMBL" id="ARQD01000001">
    <property type="protein sequence ID" value="KIX85409.1"/>
    <property type="molecule type" value="Genomic_DNA"/>
</dbReference>
<dbReference type="GO" id="GO:0019563">
    <property type="term" value="P:glycerol catabolic process"/>
    <property type="evidence" value="ECO:0007669"/>
    <property type="project" value="TreeGrafter"/>
</dbReference>
<dbReference type="GO" id="GO:0006096">
    <property type="term" value="P:glycolytic process"/>
    <property type="evidence" value="ECO:0007669"/>
    <property type="project" value="UniProtKB-UniPathway"/>
</dbReference>
<comment type="pathway">
    <text evidence="3">Carbohydrate degradation; glycolysis; D-glyceraldehyde 3-phosphate from glycerone phosphate: step 1/1.</text>
</comment>
<gene>
    <name evidence="4" type="ORF">J120_00280</name>
</gene>
<keyword evidence="3" id="KW-0312">Gluconeogenesis</keyword>
<dbReference type="CDD" id="cd00311">
    <property type="entry name" value="TIM"/>
    <property type="match status" value="1"/>
</dbReference>
<dbReference type="InterPro" id="IPR035990">
    <property type="entry name" value="TIM_sf"/>
</dbReference>
<evidence type="ECO:0000256" key="3">
    <source>
        <dbReference type="RuleBase" id="RU363013"/>
    </source>
</evidence>
<keyword evidence="5" id="KW-1185">Reference proteome</keyword>
<evidence type="ECO:0000313" key="5">
    <source>
        <dbReference type="Proteomes" id="UP000032214"/>
    </source>
</evidence>
<dbReference type="GO" id="GO:0046166">
    <property type="term" value="P:glyceraldehyde-3-phosphate biosynthetic process"/>
    <property type="evidence" value="ECO:0007669"/>
    <property type="project" value="TreeGrafter"/>
</dbReference>
<dbReference type="Proteomes" id="UP000032214">
    <property type="component" value="Unassembled WGS sequence"/>
</dbReference>
<dbReference type="GO" id="GO:0004807">
    <property type="term" value="F:triose-phosphate isomerase activity"/>
    <property type="evidence" value="ECO:0007669"/>
    <property type="project" value="UniProtKB-EC"/>
</dbReference>
<comment type="catalytic activity">
    <reaction evidence="3">
        <text>D-glyceraldehyde 3-phosphate = dihydroxyacetone phosphate</text>
        <dbReference type="Rhea" id="RHEA:18585"/>
        <dbReference type="ChEBI" id="CHEBI:57642"/>
        <dbReference type="ChEBI" id="CHEBI:59776"/>
        <dbReference type="EC" id="5.3.1.1"/>
    </reaction>
</comment>